<dbReference type="InterPro" id="IPR051289">
    <property type="entry name" value="LAGLIDADG_Endonuclease"/>
</dbReference>
<accession>D2CMF9</accession>
<name>D2CMF9_AGABI</name>
<feature type="domain" description="Homing endonuclease LAGLIDADG" evidence="2">
    <location>
        <begin position="230"/>
        <end position="343"/>
    </location>
</feature>
<dbReference type="Gene3D" id="3.10.28.10">
    <property type="entry name" value="Homing endonucleases"/>
    <property type="match status" value="2"/>
</dbReference>
<dbReference type="InterPro" id="IPR004860">
    <property type="entry name" value="LAGLIDADG_dom"/>
</dbReference>
<feature type="non-terminal residue" evidence="3">
    <location>
        <position position="1"/>
    </location>
</feature>
<keyword evidence="3" id="KW-0496">Mitochondrion</keyword>
<evidence type="ECO:0000259" key="2">
    <source>
        <dbReference type="Pfam" id="PF00961"/>
    </source>
</evidence>
<organism evidence="3">
    <name type="scientific">Agaricus bisporus</name>
    <name type="common">White button mushroom</name>
    <dbReference type="NCBI Taxonomy" id="5341"/>
    <lineage>
        <taxon>Eukaryota</taxon>
        <taxon>Fungi</taxon>
        <taxon>Dikarya</taxon>
        <taxon>Basidiomycota</taxon>
        <taxon>Agaricomycotina</taxon>
        <taxon>Agaricomycetes</taxon>
        <taxon>Agaricomycetidae</taxon>
        <taxon>Agaricales</taxon>
        <taxon>Agaricineae</taxon>
        <taxon>Agaricaceae</taxon>
        <taxon>Agaricus</taxon>
    </lineage>
</organism>
<reference evidence="3" key="1">
    <citation type="journal article" date="2010" name="PLoS ONE">
        <title>The Agaricus bisporus cox1 gene: the longest mitochondrial gene and the largest reservoir of mitochondrial group i introns.</title>
        <authorList>
            <person name="Ferandon C."/>
            <person name="Moukha S."/>
            <person name="Callac P."/>
            <person name="Benedetto J.P."/>
            <person name="Castroviejo M."/>
            <person name="Barroso G."/>
        </authorList>
    </citation>
    <scope>NUCLEOTIDE SEQUENCE</scope>
</reference>
<keyword evidence="3" id="KW-0255">Endonuclease</keyword>
<sequence>NNQNSFSFLLSLYTAFFHKLKFKLPCSNLKFSSSQEARKTHNNFIYKLNDNIKPNIKYNYANFSSQKDYSELFKINLLRSKFGPYLAGLIEGDGTIAVHEPNRSAATQKYNPKIIIVFKKADLPLANYLQNITKCGKVLIKPERGYVLWQIQDIISVYTLIYIINGFMRTPKIEALNKAIVWLNDYKINARNIDKLLENGNPRINLIINKISLLEIKPLDQSPLETNAWLAGFTDGDGNFSINIQKRTNKNSTRVQLYYRLEINKNYHKLDLNGNTLSFFPIISKIGLFLGVTVYSRSRIIKDKIYYSFTVMSFNKSSNSIVYNYFNKYPLLSSKFLDFKDWAFILKLQNTNKLTTSYLDKAIQIRYDFNKTRTTFVWDHLKFNCYETCFSE</sequence>
<comment type="function">
    <text evidence="1">Mitochondrial DNA endonuclease involved in intron homing.</text>
</comment>
<keyword evidence="3" id="KW-0540">Nuclease</keyword>
<dbReference type="InterPro" id="IPR027434">
    <property type="entry name" value="Homing_endonucl"/>
</dbReference>
<dbReference type="GO" id="GO:0005739">
    <property type="term" value="C:mitochondrion"/>
    <property type="evidence" value="ECO:0007669"/>
    <property type="project" value="UniProtKB-ARBA"/>
</dbReference>
<protein>
    <submittedName>
        <fullName evidence="3">Homing endonuclease</fullName>
    </submittedName>
</protein>
<feature type="domain" description="Homing endonuclease LAGLIDADG" evidence="2">
    <location>
        <begin position="86"/>
        <end position="178"/>
    </location>
</feature>
<keyword evidence="3" id="KW-0378">Hydrolase</keyword>
<dbReference type="FunFam" id="3.10.28.10:FF:000007">
    <property type="entry name" value="Intron-encoded DNA endonuclease aI3"/>
    <property type="match status" value="1"/>
</dbReference>
<dbReference type="SUPFAM" id="SSF55608">
    <property type="entry name" value="Homing endonucleases"/>
    <property type="match status" value="2"/>
</dbReference>
<geneLocation type="mitochondrion" evidence="3"/>
<proteinExistence type="predicted"/>
<gene>
    <name evidence="3" type="primary">I-AbiIV-P</name>
</gene>
<dbReference type="AlphaFoldDB" id="D2CMF9"/>
<evidence type="ECO:0000313" key="3">
    <source>
        <dbReference type="EMBL" id="ABY85437.1"/>
    </source>
</evidence>
<dbReference type="PANTHER" id="PTHR36181">
    <property type="entry name" value="INTRON-ENCODED ENDONUCLEASE AI3-RELATED"/>
    <property type="match status" value="1"/>
</dbReference>
<dbReference type="EMBL" id="EU314927">
    <property type="protein sequence ID" value="ABY85437.1"/>
    <property type="molecule type" value="Genomic_DNA"/>
</dbReference>
<dbReference type="PANTHER" id="PTHR36181:SF6">
    <property type="entry name" value="INTRON-ENCODED LAGLIDADG ENDONUCLEASE FAMILY PROTEIN"/>
    <property type="match status" value="1"/>
</dbReference>
<dbReference type="GO" id="GO:0004519">
    <property type="term" value="F:endonuclease activity"/>
    <property type="evidence" value="ECO:0007669"/>
    <property type="project" value="UniProtKB-KW"/>
</dbReference>
<dbReference type="Pfam" id="PF00961">
    <property type="entry name" value="LAGLIDADG_1"/>
    <property type="match status" value="2"/>
</dbReference>
<evidence type="ECO:0000256" key="1">
    <source>
        <dbReference type="ARBA" id="ARBA00002670"/>
    </source>
</evidence>